<feature type="domain" description="C2H2-type" evidence="11">
    <location>
        <begin position="269"/>
        <end position="298"/>
    </location>
</feature>
<dbReference type="FunFam" id="3.30.160.60:FF:000512">
    <property type="entry name" value="zinc finger protein 197 isoform X1"/>
    <property type="match status" value="1"/>
</dbReference>
<evidence type="ECO:0000256" key="10">
    <source>
        <dbReference type="PROSITE-ProRule" id="PRU00042"/>
    </source>
</evidence>
<evidence type="ECO:0000256" key="9">
    <source>
        <dbReference type="ARBA" id="ARBA00023242"/>
    </source>
</evidence>
<evidence type="ECO:0000256" key="4">
    <source>
        <dbReference type="ARBA" id="ARBA00022771"/>
    </source>
</evidence>
<dbReference type="FunFam" id="3.30.160.60:FF:001102">
    <property type="entry name" value="Transcription factor IIIA"/>
    <property type="match status" value="1"/>
</dbReference>
<feature type="domain" description="C2H2-type" evidence="11">
    <location>
        <begin position="181"/>
        <end position="210"/>
    </location>
</feature>
<dbReference type="PANTHER" id="PTHR19818:SF151">
    <property type="entry name" value="ZINC FINGER PROTEIN 76"/>
    <property type="match status" value="1"/>
</dbReference>
<proteinExistence type="predicted"/>
<evidence type="ECO:0000256" key="5">
    <source>
        <dbReference type="ARBA" id="ARBA00022833"/>
    </source>
</evidence>
<evidence type="ECO:0000259" key="11">
    <source>
        <dbReference type="PROSITE" id="PS50157"/>
    </source>
</evidence>
<keyword evidence="6" id="KW-0805">Transcription regulation</keyword>
<accession>A0A9P0BFG3</accession>
<keyword evidence="8" id="KW-0804">Transcription</keyword>
<dbReference type="GO" id="GO:0005634">
    <property type="term" value="C:nucleus"/>
    <property type="evidence" value="ECO:0007669"/>
    <property type="project" value="UniProtKB-SubCell"/>
</dbReference>
<keyword evidence="13" id="KW-1185">Reference proteome</keyword>
<feature type="domain" description="C2H2-type" evidence="11">
    <location>
        <begin position="239"/>
        <end position="268"/>
    </location>
</feature>
<keyword evidence="4 10" id="KW-0863">Zinc-finger</keyword>
<keyword evidence="7" id="KW-0238">DNA-binding</keyword>
<dbReference type="GO" id="GO:0008270">
    <property type="term" value="F:zinc ion binding"/>
    <property type="evidence" value="ECO:0007669"/>
    <property type="project" value="UniProtKB-KW"/>
</dbReference>
<dbReference type="InterPro" id="IPR036236">
    <property type="entry name" value="Znf_C2H2_sf"/>
</dbReference>
<dbReference type="InterPro" id="IPR050329">
    <property type="entry name" value="GLI_C2H2-zinc-finger"/>
</dbReference>
<evidence type="ECO:0000256" key="3">
    <source>
        <dbReference type="ARBA" id="ARBA00022737"/>
    </source>
</evidence>
<name>A0A9P0BFG3_BRAAE</name>
<keyword evidence="9" id="KW-0539">Nucleus</keyword>
<feature type="domain" description="C2H2-type" evidence="11">
    <location>
        <begin position="151"/>
        <end position="180"/>
    </location>
</feature>
<evidence type="ECO:0000256" key="6">
    <source>
        <dbReference type="ARBA" id="ARBA00023015"/>
    </source>
</evidence>
<dbReference type="SUPFAM" id="SSF57667">
    <property type="entry name" value="beta-beta-alpha zinc fingers"/>
    <property type="match status" value="4"/>
</dbReference>
<protein>
    <recommendedName>
        <fullName evidence="11">C2H2-type domain-containing protein</fullName>
    </recommendedName>
</protein>
<evidence type="ECO:0000256" key="8">
    <source>
        <dbReference type="ARBA" id="ARBA00023163"/>
    </source>
</evidence>
<dbReference type="PANTHER" id="PTHR19818">
    <property type="entry name" value="ZINC FINGER PROTEIN ZIC AND GLI"/>
    <property type="match status" value="1"/>
</dbReference>
<dbReference type="FunFam" id="3.30.160.60:FF:000100">
    <property type="entry name" value="Zinc finger 45-like"/>
    <property type="match status" value="1"/>
</dbReference>
<reference evidence="12" key="1">
    <citation type="submission" date="2021-12" db="EMBL/GenBank/DDBJ databases">
        <authorList>
            <person name="King R."/>
        </authorList>
    </citation>
    <scope>NUCLEOTIDE SEQUENCE</scope>
</reference>
<feature type="domain" description="C2H2-type" evidence="11">
    <location>
        <begin position="211"/>
        <end position="238"/>
    </location>
</feature>
<dbReference type="GO" id="GO:0000978">
    <property type="term" value="F:RNA polymerase II cis-regulatory region sequence-specific DNA binding"/>
    <property type="evidence" value="ECO:0007669"/>
    <property type="project" value="TreeGrafter"/>
</dbReference>
<comment type="subcellular location">
    <subcellularLocation>
        <location evidence="1">Nucleus</location>
    </subcellularLocation>
</comment>
<organism evidence="12 13">
    <name type="scientific">Brassicogethes aeneus</name>
    <name type="common">Rape pollen beetle</name>
    <name type="synonym">Meligethes aeneus</name>
    <dbReference type="NCBI Taxonomy" id="1431903"/>
    <lineage>
        <taxon>Eukaryota</taxon>
        <taxon>Metazoa</taxon>
        <taxon>Ecdysozoa</taxon>
        <taxon>Arthropoda</taxon>
        <taxon>Hexapoda</taxon>
        <taxon>Insecta</taxon>
        <taxon>Pterygota</taxon>
        <taxon>Neoptera</taxon>
        <taxon>Endopterygota</taxon>
        <taxon>Coleoptera</taxon>
        <taxon>Polyphaga</taxon>
        <taxon>Cucujiformia</taxon>
        <taxon>Nitidulidae</taxon>
        <taxon>Meligethinae</taxon>
        <taxon>Brassicogethes</taxon>
    </lineage>
</organism>
<dbReference type="FunFam" id="3.30.160.60:FF:000071">
    <property type="entry name" value="Putative zinc finger protein 143"/>
    <property type="match status" value="1"/>
</dbReference>
<sequence>MEINNSELYKYYTIINEDETLINQDGENGQQIVLLSLENENVEQEASNEAFINVSDIGLNENQAGINYETKMKIIKLEDGSMYLATLADNTETIKPEIITSETETTEFLEDTMEMNDNAEENYEIINPEGLDEIQVYYFEQPEESETEKKYACPYDDCDKSFTKPRYLNMHMRNHLQKKPFECPINNCGKSFTTNYSRKTHIRTHTGEKPYGCVMCLKQFKAVGDLQNHIRIHTGEKPFVCPIAGCGKSFSTSNIRKVHVRSHTGERPYACTEPNCGKAFSSATNYKNHLRIHSGEKPFACRVEGCNKRFTEYSSLYKHKTAHLVERPYECEFEGCEKKFKVESALTLHQKLKHKLIMTKLGTAIIVNV</sequence>
<dbReference type="OrthoDB" id="6077919at2759"/>
<dbReference type="Gene3D" id="3.30.160.60">
    <property type="entry name" value="Classic Zinc Finger"/>
    <property type="match status" value="7"/>
</dbReference>
<dbReference type="AlphaFoldDB" id="A0A9P0BFG3"/>
<dbReference type="Proteomes" id="UP001154078">
    <property type="component" value="Chromosome 7"/>
</dbReference>
<dbReference type="EMBL" id="OV121138">
    <property type="protein sequence ID" value="CAH0560905.1"/>
    <property type="molecule type" value="Genomic_DNA"/>
</dbReference>
<dbReference type="PROSITE" id="PS50157">
    <property type="entry name" value="ZINC_FINGER_C2H2_2"/>
    <property type="match status" value="7"/>
</dbReference>
<dbReference type="SMART" id="SM00355">
    <property type="entry name" value="ZnF_C2H2"/>
    <property type="match status" value="7"/>
</dbReference>
<gene>
    <name evidence="12" type="ORF">MELIAE_LOCUS10573</name>
</gene>
<evidence type="ECO:0000256" key="7">
    <source>
        <dbReference type="ARBA" id="ARBA00023125"/>
    </source>
</evidence>
<dbReference type="InterPro" id="IPR013087">
    <property type="entry name" value="Znf_C2H2_type"/>
</dbReference>
<evidence type="ECO:0000256" key="2">
    <source>
        <dbReference type="ARBA" id="ARBA00022723"/>
    </source>
</evidence>
<keyword evidence="3" id="KW-0677">Repeat</keyword>
<dbReference type="FunFam" id="3.30.160.60:FF:000349">
    <property type="entry name" value="metal regulatory transcription factor 1"/>
    <property type="match status" value="2"/>
</dbReference>
<dbReference type="Pfam" id="PF00096">
    <property type="entry name" value="zf-C2H2"/>
    <property type="match status" value="4"/>
</dbReference>
<feature type="domain" description="C2H2-type" evidence="11">
    <location>
        <begin position="299"/>
        <end position="328"/>
    </location>
</feature>
<dbReference type="GO" id="GO:0000981">
    <property type="term" value="F:DNA-binding transcription factor activity, RNA polymerase II-specific"/>
    <property type="evidence" value="ECO:0007669"/>
    <property type="project" value="TreeGrafter"/>
</dbReference>
<evidence type="ECO:0000313" key="13">
    <source>
        <dbReference type="Proteomes" id="UP001154078"/>
    </source>
</evidence>
<keyword evidence="5" id="KW-0862">Zinc</keyword>
<evidence type="ECO:0000256" key="1">
    <source>
        <dbReference type="ARBA" id="ARBA00004123"/>
    </source>
</evidence>
<keyword evidence="2" id="KW-0479">Metal-binding</keyword>
<dbReference type="PROSITE" id="PS00028">
    <property type="entry name" value="ZINC_FINGER_C2H2_1"/>
    <property type="match status" value="7"/>
</dbReference>
<feature type="domain" description="C2H2-type" evidence="11">
    <location>
        <begin position="329"/>
        <end position="354"/>
    </location>
</feature>
<evidence type="ECO:0000313" key="12">
    <source>
        <dbReference type="EMBL" id="CAH0560905.1"/>
    </source>
</evidence>
<dbReference type="GO" id="GO:0045944">
    <property type="term" value="P:positive regulation of transcription by RNA polymerase II"/>
    <property type="evidence" value="ECO:0007669"/>
    <property type="project" value="UniProtKB-ARBA"/>
</dbReference>